<evidence type="ECO:0000313" key="2">
    <source>
        <dbReference type="EMBL" id="ESZ90483.1"/>
    </source>
</evidence>
<organism evidence="2 3">
    <name type="scientific">Sclerotinia borealis (strain F-4128)</name>
    <dbReference type="NCBI Taxonomy" id="1432307"/>
    <lineage>
        <taxon>Eukaryota</taxon>
        <taxon>Fungi</taxon>
        <taxon>Dikarya</taxon>
        <taxon>Ascomycota</taxon>
        <taxon>Pezizomycotina</taxon>
        <taxon>Leotiomycetes</taxon>
        <taxon>Helotiales</taxon>
        <taxon>Sclerotiniaceae</taxon>
        <taxon>Sclerotinia</taxon>
    </lineage>
</organism>
<dbReference type="HOGENOM" id="CLU_2135005_0_0_1"/>
<name>W9C446_SCLBF</name>
<gene>
    <name evidence="2" type="ORF">SBOR_9132</name>
</gene>
<keyword evidence="3" id="KW-1185">Reference proteome</keyword>
<feature type="region of interest" description="Disordered" evidence="1">
    <location>
        <begin position="83"/>
        <end position="102"/>
    </location>
</feature>
<proteinExistence type="predicted"/>
<accession>W9C446</accession>
<dbReference type="EMBL" id="AYSA01000623">
    <property type="protein sequence ID" value="ESZ90483.1"/>
    <property type="molecule type" value="Genomic_DNA"/>
</dbReference>
<evidence type="ECO:0000313" key="3">
    <source>
        <dbReference type="Proteomes" id="UP000019487"/>
    </source>
</evidence>
<dbReference type="Proteomes" id="UP000019487">
    <property type="component" value="Unassembled WGS sequence"/>
</dbReference>
<comment type="caution">
    <text evidence="2">The sequence shown here is derived from an EMBL/GenBank/DDBJ whole genome shotgun (WGS) entry which is preliminary data.</text>
</comment>
<feature type="compositionally biased region" description="Polar residues" evidence="1">
    <location>
        <begin position="91"/>
        <end position="102"/>
    </location>
</feature>
<dbReference type="AlphaFoldDB" id="W9C446"/>
<sequence>MRVVTGNGSADAIVIDNHAAGAKYPHHAYDHRLCATPSIIQVEAYARINGVLKYFKDSVLYLGQFFKDPRSLLKVMREIGTTPGGVEHQEQPTFSHPSTTGLSSELGFCCKRE</sequence>
<evidence type="ECO:0000256" key="1">
    <source>
        <dbReference type="SAM" id="MobiDB-lite"/>
    </source>
</evidence>
<reference evidence="2 3" key="1">
    <citation type="journal article" date="2014" name="Genome Announc.">
        <title>Draft genome sequence of Sclerotinia borealis, a psychrophilic plant pathogenic fungus.</title>
        <authorList>
            <person name="Mardanov A.V."/>
            <person name="Beletsky A.V."/>
            <person name="Kadnikov V.V."/>
            <person name="Ignatov A.N."/>
            <person name="Ravin N.V."/>
        </authorList>
    </citation>
    <scope>NUCLEOTIDE SEQUENCE [LARGE SCALE GENOMIC DNA]</scope>
    <source>
        <strain evidence="3">F-4157</strain>
    </source>
</reference>
<protein>
    <submittedName>
        <fullName evidence="2">Uncharacterized protein</fullName>
    </submittedName>
</protein>